<evidence type="ECO:0000256" key="8">
    <source>
        <dbReference type="SAM" id="Phobius"/>
    </source>
</evidence>
<dbReference type="PANTHER" id="PTHR33908:SF11">
    <property type="entry name" value="MEMBRANE PROTEIN"/>
    <property type="match status" value="1"/>
</dbReference>
<name>A0A1F5Z1W2_9BACT</name>
<dbReference type="Proteomes" id="UP000177354">
    <property type="component" value="Unassembled WGS sequence"/>
</dbReference>
<keyword evidence="5 8" id="KW-0812">Transmembrane</keyword>
<evidence type="ECO:0000259" key="9">
    <source>
        <dbReference type="Pfam" id="PF13231"/>
    </source>
</evidence>
<evidence type="ECO:0000256" key="6">
    <source>
        <dbReference type="ARBA" id="ARBA00022989"/>
    </source>
</evidence>
<keyword evidence="3" id="KW-0328">Glycosyltransferase</keyword>
<feature type="transmembrane region" description="Helical" evidence="8">
    <location>
        <begin position="309"/>
        <end position="328"/>
    </location>
</feature>
<feature type="transmembrane region" description="Helical" evidence="8">
    <location>
        <begin position="335"/>
        <end position="352"/>
    </location>
</feature>
<evidence type="ECO:0000313" key="10">
    <source>
        <dbReference type="EMBL" id="OGG06438.1"/>
    </source>
</evidence>
<dbReference type="InterPro" id="IPR038731">
    <property type="entry name" value="RgtA/B/C-like"/>
</dbReference>
<evidence type="ECO:0000256" key="1">
    <source>
        <dbReference type="ARBA" id="ARBA00004651"/>
    </source>
</evidence>
<dbReference type="GO" id="GO:0016763">
    <property type="term" value="F:pentosyltransferase activity"/>
    <property type="evidence" value="ECO:0007669"/>
    <property type="project" value="TreeGrafter"/>
</dbReference>
<sequence length="531" mass="60994">MTKTAKILLLLTLVLAFVLRVWKLGDNPPSLDWDEASLGYNAYSILKTGRDEYGNFLPMSIRSFNDYKPPLYTYLALPAVAVFGLNELSVRLPSAVFGFLAVISCFYLVRLMNPQNIKLALLTAFFLSISPWHIQFSRIAFEANLALSLYILAITLFLKSLKSGIFYPFSALVFALSIYSYHSPRLIIPIVVLGLVLLYFKRVTGKLPWFLTFVVLLFVTAFPVIKEINRSTGARFSSVSVVNPDEKLGASIAAMEFDRLRGEPFGKILHNRRLVFGREILAGYLDHFNFDFLFLTGDPPGRHHAAGMGMLYVTDLPLILLGIVFLALNFKKKAFRLILLLFFAAPLASSLTTGTPHAVRAIFYLPVYQIIAALGLIRVSKKSYFKYVFCLLLIINFLYYLHQYYVHTPVEYASSWQYGYKEAVYESEKHYGSVDKIIVTYRYDQPYIYFLFYNRTDPAWYQSLWRGYAIKRAERQYDKYEFRNINWEQDSQMKNALLIGTPEEIPDNAPGITREIFFPDGTIAFRIVKRI</sequence>
<proteinExistence type="predicted"/>
<accession>A0A1F5Z1W2</accession>
<reference evidence="10 11" key="1">
    <citation type="journal article" date="2016" name="Nat. Commun.">
        <title>Thousands of microbial genomes shed light on interconnected biogeochemical processes in an aquifer system.</title>
        <authorList>
            <person name="Anantharaman K."/>
            <person name="Brown C.T."/>
            <person name="Hug L.A."/>
            <person name="Sharon I."/>
            <person name="Castelle C.J."/>
            <person name="Probst A.J."/>
            <person name="Thomas B.C."/>
            <person name="Singh A."/>
            <person name="Wilkins M.J."/>
            <person name="Karaoz U."/>
            <person name="Brodie E.L."/>
            <person name="Williams K.H."/>
            <person name="Hubbard S.S."/>
            <person name="Banfield J.F."/>
        </authorList>
    </citation>
    <scope>NUCLEOTIDE SEQUENCE [LARGE SCALE GENOMIC DNA]</scope>
</reference>
<evidence type="ECO:0000256" key="5">
    <source>
        <dbReference type="ARBA" id="ARBA00022692"/>
    </source>
</evidence>
<feature type="transmembrane region" description="Helical" evidence="8">
    <location>
        <begin position="92"/>
        <end position="109"/>
    </location>
</feature>
<dbReference type="Pfam" id="PF13231">
    <property type="entry name" value="PMT_2"/>
    <property type="match status" value="1"/>
</dbReference>
<protein>
    <recommendedName>
        <fullName evidence="9">Glycosyltransferase RgtA/B/C/D-like domain-containing protein</fullName>
    </recommendedName>
</protein>
<dbReference type="EMBL" id="MFJF01000015">
    <property type="protein sequence ID" value="OGG06438.1"/>
    <property type="molecule type" value="Genomic_DNA"/>
</dbReference>
<feature type="domain" description="Glycosyltransferase RgtA/B/C/D-like" evidence="9">
    <location>
        <begin position="68"/>
        <end position="224"/>
    </location>
</feature>
<evidence type="ECO:0000256" key="4">
    <source>
        <dbReference type="ARBA" id="ARBA00022679"/>
    </source>
</evidence>
<feature type="transmembrane region" description="Helical" evidence="8">
    <location>
        <begin position="384"/>
        <end position="401"/>
    </location>
</feature>
<dbReference type="InterPro" id="IPR050297">
    <property type="entry name" value="LipidA_mod_glycosyltrf_83"/>
</dbReference>
<dbReference type="GO" id="GO:0005886">
    <property type="term" value="C:plasma membrane"/>
    <property type="evidence" value="ECO:0007669"/>
    <property type="project" value="UniProtKB-SubCell"/>
</dbReference>
<evidence type="ECO:0000313" key="11">
    <source>
        <dbReference type="Proteomes" id="UP000177354"/>
    </source>
</evidence>
<keyword evidence="2" id="KW-1003">Cell membrane</keyword>
<comment type="subcellular location">
    <subcellularLocation>
        <location evidence="1">Cell membrane</location>
        <topology evidence="1">Multi-pass membrane protein</topology>
    </subcellularLocation>
</comment>
<dbReference type="GO" id="GO:0009103">
    <property type="term" value="P:lipopolysaccharide biosynthetic process"/>
    <property type="evidence" value="ECO:0007669"/>
    <property type="project" value="UniProtKB-ARBA"/>
</dbReference>
<feature type="transmembrane region" description="Helical" evidence="8">
    <location>
        <begin position="140"/>
        <end position="158"/>
    </location>
</feature>
<comment type="caution">
    <text evidence="10">The sequence shown here is derived from an EMBL/GenBank/DDBJ whole genome shotgun (WGS) entry which is preliminary data.</text>
</comment>
<keyword evidence="6 8" id="KW-1133">Transmembrane helix</keyword>
<organism evidence="10 11">
    <name type="scientific">Candidatus Gottesmanbacteria bacterium RIFCSPHIGHO2_01_FULL_40_15</name>
    <dbReference type="NCBI Taxonomy" id="1798376"/>
    <lineage>
        <taxon>Bacteria</taxon>
        <taxon>Candidatus Gottesmaniibacteriota</taxon>
    </lineage>
</organism>
<dbReference type="PANTHER" id="PTHR33908">
    <property type="entry name" value="MANNOSYLTRANSFERASE YKCB-RELATED"/>
    <property type="match status" value="1"/>
</dbReference>
<evidence type="ECO:0000256" key="2">
    <source>
        <dbReference type="ARBA" id="ARBA00022475"/>
    </source>
</evidence>
<feature type="transmembrane region" description="Helical" evidence="8">
    <location>
        <begin position="186"/>
        <end position="200"/>
    </location>
</feature>
<gene>
    <name evidence="10" type="ORF">A2777_05665</name>
</gene>
<keyword evidence="7 8" id="KW-0472">Membrane</keyword>
<keyword evidence="4" id="KW-0808">Transferase</keyword>
<dbReference type="AlphaFoldDB" id="A0A1F5Z1W2"/>
<evidence type="ECO:0000256" key="7">
    <source>
        <dbReference type="ARBA" id="ARBA00023136"/>
    </source>
</evidence>
<evidence type="ECO:0000256" key="3">
    <source>
        <dbReference type="ARBA" id="ARBA00022676"/>
    </source>
</evidence>
<feature type="transmembrane region" description="Helical" evidence="8">
    <location>
        <begin position="358"/>
        <end position="377"/>
    </location>
</feature>
<feature type="transmembrane region" description="Helical" evidence="8">
    <location>
        <begin position="207"/>
        <end position="225"/>
    </location>
</feature>